<proteinExistence type="predicted"/>
<evidence type="ECO:0000313" key="2">
    <source>
        <dbReference type="Proteomes" id="UP001283361"/>
    </source>
</evidence>
<dbReference type="EMBL" id="JAWDGP010007464">
    <property type="protein sequence ID" value="KAK3716918.1"/>
    <property type="molecule type" value="Genomic_DNA"/>
</dbReference>
<dbReference type="AlphaFoldDB" id="A0AAE1CN33"/>
<dbReference type="Proteomes" id="UP001283361">
    <property type="component" value="Unassembled WGS sequence"/>
</dbReference>
<organism evidence="1 2">
    <name type="scientific">Elysia crispata</name>
    <name type="common">lettuce slug</name>
    <dbReference type="NCBI Taxonomy" id="231223"/>
    <lineage>
        <taxon>Eukaryota</taxon>
        <taxon>Metazoa</taxon>
        <taxon>Spiralia</taxon>
        <taxon>Lophotrochozoa</taxon>
        <taxon>Mollusca</taxon>
        <taxon>Gastropoda</taxon>
        <taxon>Heterobranchia</taxon>
        <taxon>Euthyneura</taxon>
        <taxon>Panpulmonata</taxon>
        <taxon>Sacoglossa</taxon>
        <taxon>Placobranchoidea</taxon>
        <taxon>Plakobranchidae</taxon>
        <taxon>Elysia</taxon>
    </lineage>
</organism>
<sequence length="227" mass="25337">MLYVKEVLALFTQLRLVLCDINEKRFKIVRGGCRTGRFSCCRYSNPEHDLLSPGTLETDLLPSLQLSLGNHPASPKFNLQSYELSLHNLPASPKFNLQSHEVSHLILSTAVFRQPSCQVSGMRSHLNSLRQQPTWTLLCRGGFRPSEFTVHLFSSPSSPPITCGLETGLVWVNPSLPGRFQTYPCLLQWAVVLSSVSRPVGLARQGLAVQTVGLLGTEEVRRKERIK</sequence>
<accession>A0AAE1CN33</accession>
<protein>
    <submittedName>
        <fullName evidence="1">Uncharacterized protein</fullName>
    </submittedName>
</protein>
<name>A0AAE1CN33_9GAST</name>
<reference evidence="1" key="1">
    <citation type="journal article" date="2023" name="G3 (Bethesda)">
        <title>A reference genome for the long-term kleptoplast-retaining sea slug Elysia crispata morphotype clarki.</title>
        <authorList>
            <person name="Eastman K.E."/>
            <person name="Pendleton A.L."/>
            <person name="Shaikh M.A."/>
            <person name="Suttiyut T."/>
            <person name="Ogas R."/>
            <person name="Tomko P."/>
            <person name="Gavelis G."/>
            <person name="Widhalm J.R."/>
            <person name="Wisecaver J.H."/>
        </authorList>
    </citation>
    <scope>NUCLEOTIDE SEQUENCE</scope>
    <source>
        <strain evidence="1">ECLA1</strain>
    </source>
</reference>
<gene>
    <name evidence="1" type="ORF">RRG08_026710</name>
</gene>
<evidence type="ECO:0000313" key="1">
    <source>
        <dbReference type="EMBL" id="KAK3716918.1"/>
    </source>
</evidence>
<comment type="caution">
    <text evidence="1">The sequence shown here is derived from an EMBL/GenBank/DDBJ whole genome shotgun (WGS) entry which is preliminary data.</text>
</comment>
<keyword evidence="2" id="KW-1185">Reference proteome</keyword>